<dbReference type="PANTHER" id="PTHR47191">
    <property type="entry name" value="OS05G0170800 PROTEIN"/>
    <property type="match status" value="1"/>
</dbReference>
<dbReference type="Gene3D" id="2.60.40.1470">
    <property type="entry name" value="ApaG domain"/>
    <property type="match status" value="1"/>
</dbReference>
<dbReference type="PANTHER" id="PTHR47191:SF2">
    <property type="entry name" value="OS05G0170800 PROTEIN"/>
    <property type="match status" value="1"/>
</dbReference>
<dbReference type="AlphaFoldDB" id="A0A3D8MC57"/>
<dbReference type="Proteomes" id="UP000256561">
    <property type="component" value="Unassembled WGS sequence"/>
</dbReference>
<proteinExistence type="inferred from homology"/>
<dbReference type="HAMAP" id="MF_00791">
    <property type="entry name" value="ApaG"/>
    <property type="match status" value="1"/>
</dbReference>
<dbReference type="InterPro" id="IPR007474">
    <property type="entry name" value="ApaG_domain"/>
</dbReference>
<dbReference type="SUPFAM" id="SSF110069">
    <property type="entry name" value="ApaG-like"/>
    <property type="match status" value="1"/>
</dbReference>
<evidence type="ECO:0000256" key="1">
    <source>
        <dbReference type="ARBA" id="ARBA00017693"/>
    </source>
</evidence>
<dbReference type="NCBIfam" id="NF003967">
    <property type="entry name" value="PRK05461.1"/>
    <property type="match status" value="1"/>
</dbReference>
<dbReference type="InterPro" id="IPR036767">
    <property type="entry name" value="ApaG_sf"/>
</dbReference>
<dbReference type="InterPro" id="IPR050718">
    <property type="entry name" value="ApaG-like"/>
</dbReference>
<evidence type="ECO:0000313" key="5">
    <source>
        <dbReference type="Proteomes" id="UP000256561"/>
    </source>
</evidence>
<evidence type="ECO:0000313" key="4">
    <source>
        <dbReference type="EMBL" id="RDV28076.1"/>
    </source>
</evidence>
<dbReference type="Pfam" id="PF04379">
    <property type="entry name" value="DUF525"/>
    <property type="match status" value="1"/>
</dbReference>
<dbReference type="InterPro" id="IPR023065">
    <property type="entry name" value="Uncharacterised_ApaG"/>
</dbReference>
<gene>
    <name evidence="2" type="primary">apaG</name>
    <name evidence="4" type="ORF">DXV75_03675</name>
</gene>
<dbReference type="RefSeq" id="WP_115592034.1">
    <property type="nucleotide sequence ID" value="NZ_QRHA01000002.1"/>
</dbReference>
<evidence type="ECO:0000256" key="2">
    <source>
        <dbReference type="HAMAP-Rule" id="MF_00791"/>
    </source>
</evidence>
<name>A0A3D8MC57_9ALTE</name>
<accession>A0A3D8MC57</accession>
<organism evidence="4 5">
    <name type="scientific">Alteromonas aestuariivivens</name>
    <dbReference type="NCBI Taxonomy" id="1938339"/>
    <lineage>
        <taxon>Bacteria</taxon>
        <taxon>Pseudomonadati</taxon>
        <taxon>Pseudomonadota</taxon>
        <taxon>Gammaproteobacteria</taxon>
        <taxon>Alteromonadales</taxon>
        <taxon>Alteromonadaceae</taxon>
        <taxon>Alteromonas/Salinimonas group</taxon>
        <taxon>Alteromonas</taxon>
    </lineage>
</organism>
<dbReference type="PROSITE" id="PS51087">
    <property type="entry name" value="APAG"/>
    <property type="match status" value="1"/>
</dbReference>
<comment type="caution">
    <text evidence="4">The sequence shown here is derived from an EMBL/GenBank/DDBJ whole genome shotgun (WGS) entry which is preliminary data.</text>
</comment>
<keyword evidence="5" id="KW-1185">Reference proteome</keyword>
<sequence>MAEPDILIYVATRYLPEHAPEQPGKYAFAYHITIQNRSDVTVQLLNRYWLITDANGKSSEIRGAGVVGKQPIIEPGDEFQYTSGAIIDTPVGNMQGYYEMTTDNGLEFRAPIDIFTLAVPNVIN</sequence>
<dbReference type="EMBL" id="QRHA01000002">
    <property type="protein sequence ID" value="RDV28076.1"/>
    <property type="molecule type" value="Genomic_DNA"/>
</dbReference>
<feature type="domain" description="ApaG" evidence="3">
    <location>
        <begin position="1"/>
        <end position="124"/>
    </location>
</feature>
<evidence type="ECO:0000259" key="3">
    <source>
        <dbReference type="PROSITE" id="PS51087"/>
    </source>
</evidence>
<reference evidence="5" key="1">
    <citation type="submission" date="2018-08" db="EMBL/GenBank/DDBJ databases">
        <authorList>
            <person name="Zhang J."/>
            <person name="Du Z.-J."/>
        </authorList>
    </citation>
    <scope>NUCLEOTIDE SEQUENCE [LARGE SCALE GENOMIC DNA]</scope>
    <source>
        <strain evidence="5">KCTC 52655</strain>
    </source>
</reference>
<dbReference type="OrthoDB" id="9795226at2"/>
<protein>
    <recommendedName>
        <fullName evidence="1 2">Protein ApaG</fullName>
    </recommendedName>
</protein>